<protein>
    <recommendedName>
        <fullName evidence="2">Bleomycin resistance protein</fullName>
    </recommendedName>
</protein>
<feature type="domain" description="VOC" evidence="4">
    <location>
        <begin position="1"/>
        <end position="119"/>
    </location>
</feature>
<dbReference type="InterPro" id="IPR000335">
    <property type="entry name" value="Bleomycin-R"/>
</dbReference>
<dbReference type="EMBL" id="BATC01000010">
    <property type="protein sequence ID" value="GAD58650.1"/>
    <property type="molecule type" value="Genomic_DNA"/>
</dbReference>
<dbReference type="OrthoDB" id="6624781at2"/>
<dbReference type="InterPro" id="IPR004360">
    <property type="entry name" value="Glyas_Fos-R_dOase_dom"/>
</dbReference>
<dbReference type="CDD" id="cd08350">
    <property type="entry name" value="BLMT_like"/>
    <property type="match status" value="1"/>
</dbReference>
<dbReference type="SUPFAM" id="SSF54593">
    <property type="entry name" value="Glyoxalase/Bleomycin resistance protein/Dihydroxybiphenyl dioxygenase"/>
    <property type="match status" value="1"/>
</dbReference>
<dbReference type="Gene3D" id="3.10.180.10">
    <property type="entry name" value="2,3-Dihydroxybiphenyl 1,2-Dioxygenase, domain 1"/>
    <property type="match status" value="1"/>
</dbReference>
<dbReference type="AlphaFoldDB" id="A0A8E0NB92"/>
<proteinExistence type="inferred from homology"/>
<accession>A0A8E0NB92</accession>
<dbReference type="InterPro" id="IPR029068">
    <property type="entry name" value="Glyas_Bleomycin-R_OHBP_Dase"/>
</dbReference>
<evidence type="ECO:0000256" key="3">
    <source>
        <dbReference type="ARBA" id="ARBA00023251"/>
    </source>
</evidence>
<keyword evidence="3" id="KW-0046">Antibiotic resistance</keyword>
<sequence>MTDHATPNLPSRDFAATSTFYGALGFEEDWRDGGWMILSRGELTLEFFPYPDLDPLQSSFGCCLRLDDLDAFYAVCKAAGLPETNVGQPRLHPPRLEPWGGRVGFMIDPDGTLLRLIQN</sequence>
<evidence type="ECO:0000256" key="2">
    <source>
        <dbReference type="ARBA" id="ARBA00021572"/>
    </source>
</evidence>
<dbReference type="PRINTS" id="PR00311">
    <property type="entry name" value="BLEOMYCINRST"/>
</dbReference>
<evidence type="ECO:0000259" key="4">
    <source>
        <dbReference type="PROSITE" id="PS51819"/>
    </source>
</evidence>
<evidence type="ECO:0000313" key="6">
    <source>
        <dbReference type="Proteomes" id="UP000016569"/>
    </source>
</evidence>
<dbReference type="Proteomes" id="UP000016569">
    <property type="component" value="Unassembled WGS sequence"/>
</dbReference>
<evidence type="ECO:0000313" key="5">
    <source>
        <dbReference type="EMBL" id="GAD58650.1"/>
    </source>
</evidence>
<comment type="similarity">
    <text evidence="1">Belongs to the bleomycin resistance protein family.</text>
</comment>
<dbReference type="InterPro" id="IPR037523">
    <property type="entry name" value="VOC_core"/>
</dbReference>
<organism evidence="5 6">
    <name type="scientific">Brevundimonas abyssalis TAR-001</name>
    <dbReference type="NCBI Taxonomy" id="1391729"/>
    <lineage>
        <taxon>Bacteria</taxon>
        <taxon>Pseudomonadati</taxon>
        <taxon>Pseudomonadota</taxon>
        <taxon>Alphaproteobacteria</taxon>
        <taxon>Caulobacterales</taxon>
        <taxon>Caulobacteraceae</taxon>
        <taxon>Brevundimonas</taxon>
    </lineage>
</organism>
<dbReference type="Pfam" id="PF00903">
    <property type="entry name" value="Glyoxalase"/>
    <property type="match status" value="1"/>
</dbReference>
<dbReference type="RefSeq" id="WP_021696746.1">
    <property type="nucleotide sequence ID" value="NZ_BATC01000010.1"/>
</dbReference>
<comment type="caution">
    <text evidence="5">The sequence shown here is derived from an EMBL/GenBank/DDBJ whole genome shotgun (WGS) entry which is preliminary data.</text>
</comment>
<name>A0A8E0NB92_9CAUL</name>
<dbReference type="GO" id="GO:0046677">
    <property type="term" value="P:response to antibiotic"/>
    <property type="evidence" value="ECO:0007669"/>
    <property type="project" value="UniProtKB-KW"/>
</dbReference>
<dbReference type="PROSITE" id="PS51819">
    <property type="entry name" value="VOC"/>
    <property type="match status" value="1"/>
</dbReference>
<reference evidence="6" key="1">
    <citation type="journal article" date="2013" name="Genome Announc.">
        <title>Draft Genome Sequence of the Dimorphic Prosthecate Bacterium Brevundimonas abyssalis TAR-001T.</title>
        <authorList>
            <person name="Tsubouchi T."/>
            <person name="Nishi S."/>
            <person name="Usui K."/>
            <person name="Shimane Y."/>
            <person name="Takaki Y."/>
            <person name="Maruyama T."/>
            <person name="Hatada Y."/>
        </authorList>
    </citation>
    <scope>NUCLEOTIDE SEQUENCE [LARGE SCALE GENOMIC DNA]</scope>
    <source>
        <strain evidence="6">TAR-001</strain>
    </source>
</reference>
<keyword evidence="6" id="KW-1185">Reference proteome</keyword>
<evidence type="ECO:0000256" key="1">
    <source>
        <dbReference type="ARBA" id="ARBA00011051"/>
    </source>
</evidence>
<gene>
    <name evidence="5" type="ORF">MBEBAB_0900</name>
</gene>